<dbReference type="Proteomes" id="UP000265631">
    <property type="component" value="Unassembled WGS sequence"/>
</dbReference>
<evidence type="ECO:0000256" key="3">
    <source>
        <dbReference type="PROSITE-ProRule" id="PRU00023"/>
    </source>
</evidence>
<dbReference type="EMBL" id="PXXK01000026">
    <property type="protein sequence ID" value="RFN54546.1"/>
    <property type="molecule type" value="Genomic_DNA"/>
</dbReference>
<dbReference type="SMART" id="SM00248">
    <property type="entry name" value="ANK"/>
    <property type="match status" value="5"/>
</dbReference>
<dbReference type="Gene3D" id="1.25.40.20">
    <property type="entry name" value="Ankyrin repeat-containing domain"/>
    <property type="match status" value="1"/>
</dbReference>
<keyword evidence="1" id="KW-0677">Repeat</keyword>
<reference evidence="4 5" key="1">
    <citation type="journal article" date="2018" name="PLoS Pathog.">
        <title>Evolution of structural diversity of trichothecenes, a family of toxins produced by plant pathogenic and entomopathogenic fungi.</title>
        <authorList>
            <person name="Proctor R.H."/>
            <person name="McCormick S.P."/>
            <person name="Kim H.S."/>
            <person name="Cardoza R.E."/>
            <person name="Stanley A.M."/>
            <person name="Lindo L."/>
            <person name="Kelly A."/>
            <person name="Brown D.W."/>
            <person name="Lee T."/>
            <person name="Vaughan M.M."/>
            <person name="Alexander N.J."/>
            <person name="Busman M."/>
            <person name="Gutierrez S."/>
        </authorList>
    </citation>
    <scope>NUCLEOTIDE SEQUENCE [LARGE SCALE GENOMIC DNA]</scope>
    <source>
        <strain evidence="4 5">NRRL 13405</strain>
    </source>
</reference>
<evidence type="ECO:0000313" key="4">
    <source>
        <dbReference type="EMBL" id="RFN54546.1"/>
    </source>
</evidence>
<evidence type="ECO:0000256" key="2">
    <source>
        <dbReference type="ARBA" id="ARBA00023043"/>
    </source>
</evidence>
<dbReference type="PANTHER" id="PTHR24180:SF45">
    <property type="entry name" value="POLY [ADP-RIBOSE] POLYMERASE TANKYRASE"/>
    <property type="match status" value="1"/>
</dbReference>
<dbReference type="SUPFAM" id="SSF48403">
    <property type="entry name" value="Ankyrin repeat"/>
    <property type="match status" value="1"/>
</dbReference>
<dbReference type="PANTHER" id="PTHR24180">
    <property type="entry name" value="CYCLIN-DEPENDENT KINASE INHIBITOR 2C-RELATED"/>
    <property type="match status" value="1"/>
</dbReference>
<dbReference type="PROSITE" id="PS50088">
    <property type="entry name" value="ANK_REPEAT"/>
    <property type="match status" value="1"/>
</dbReference>
<comment type="caution">
    <text evidence="4">The sequence shown here is derived from an EMBL/GenBank/DDBJ whole genome shotgun (WGS) entry which is preliminary data.</text>
</comment>
<keyword evidence="2 3" id="KW-0040">ANK repeat</keyword>
<evidence type="ECO:0000313" key="5">
    <source>
        <dbReference type="Proteomes" id="UP000265631"/>
    </source>
</evidence>
<dbReference type="PROSITE" id="PS50297">
    <property type="entry name" value="ANK_REP_REGION"/>
    <property type="match status" value="1"/>
</dbReference>
<protein>
    <submittedName>
        <fullName evidence="4">Putative ankyrin repeat-containing protein</fullName>
    </submittedName>
</protein>
<dbReference type="STRING" id="2594813.A0A395N334"/>
<organism evidence="4 5">
    <name type="scientific">Fusarium flagelliforme</name>
    <dbReference type="NCBI Taxonomy" id="2675880"/>
    <lineage>
        <taxon>Eukaryota</taxon>
        <taxon>Fungi</taxon>
        <taxon>Dikarya</taxon>
        <taxon>Ascomycota</taxon>
        <taxon>Pezizomycotina</taxon>
        <taxon>Sordariomycetes</taxon>
        <taxon>Hypocreomycetidae</taxon>
        <taxon>Hypocreales</taxon>
        <taxon>Nectriaceae</taxon>
        <taxon>Fusarium</taxon>
        <taxon>Fusarium incarnatum-equiseti species complex</taxon>
    </lineage>
</organism>
<dbReference type="InterPro" id="IPR002110">
    <property type="entry name" value="Ankyrin_rpt"/>
</dbReference>
<accession>A0A395N334</accession>
<evidence type="ECO:0000256" key="1">
    <source>
        <dbReference type="ARBA" id="ARBA00022737"/>
    </source>
</evidence>
<feature type="repeat" description="ANK" evidence="3">
    <location>
        <begin position="211"/>
        <end position="243"/>
    </location>
</feature>
<sequence length="669" mass="75917">MSGFFDLLPSELLDCVLDNLPTDAVINLWRTNKYMSNRINNHLFGHPAALNHAKGWACKKGDVDVLRAAIARDGEPNFVSGIEPYRQVNSGSHANNWPRFRVGHVSTLRIVIERNRAKALDALLEMGASFELLGNKDRVRISNHLLKSIGRKPPDMLEALTRAKLGHWVLNTKGSIWSFGDFVRAGAPVGVLRSIVQNPNEITLHKTSYATPLSPLSSAIDHGKSDIVNMLMEKGADINGVVEEQPLQTTFYVPYYKNKMTRIKYRRPCHIPIFAAAKYMARSGSTEMLDLCLHHGVDINQKSPAREYHWKTIDHFNITPLMAYLEAIPNFSAKTELDPIAGIEYFTSHGADIQRNESVDRWYFGTTTWLNVSSEDQCLSYSMVEVLLYKRGLAQLQEPQFLDTIKYLIAQGSGISRSDTIVLNLPFDAMNRRFPPPQCHIDHPDNVPMWRDVVQRLWDRLDEVHGHSYAWMQHGLELEAESKNLIAAGIRTQDDRDRLLYTSFNAFNCLYFLQYYVSLPRLVLHRQIDLGADINSAVGDKGETLLFNLCDQINTAFVTGETDASEYGYRHPKHAEILHTKLQEFVLSLINKGADPRMPINDCTLIYDDCTPYHVLKRYTHNATSKNRTFLLNLASEMEKTRDEFLENGSTPSVLVKRMDILDLAPSEG</sequence>
<proteinExistence type="predicted"/>
<dbReference type="InterPro" id="IPR036770">
    <property type="entry name" value="Ankyrin_rpt-contain_sf"/>
</dbReference>
<name>A0A395N334_9HYPO</name>
<gene>
    <name evidence="4" type="ORF">FIE12Z_1201</name>
</gene>
<dbReference type="AlphaFoldDB" id="A0A395N334"/>
<keyword evidence="5" id="KW-1185">Reference proteome</keyword>
<dbReference type="OrthoDB" id="4508560at2759"/>
<dbReference type="InterPro" id="IPR051637">
    <property type="entry name" value="Ank_repeat_dom-contain_49"/>
</dbReference>